<dbReference type="InterPro" id="IPR025629">
    <property type="entry name" value="DUF4287"/>
</dbReference>
<dbReference type="Proteomes" id="UP000198551">
    <property type="component" value="Unassembled WGS sequence"/>
</dbReference>
<name>A0A1C5A739_9ACTN</name>
<accession>A0A1C5A739</accession>
<gene>
    <name evidence="1" type="ORF">GA0070215_1256</name>
</gene>
<dbReference type="RefSeq" id="WP_091050138.1">
    <property type="nucleotide sequence ID" value="NZ_FMCV01000025.1"/>
</dbReference>
<proteinExistence type="predicted"/>
<keyword evidence="2" id="KW-1185">Reference proteome</keyword>
<reference evidence="2" key="1">
    <citation type="submission" date="2016-06" db="EMBL/GenBank/DDBJ databases">
        <authorList>
            <person name="Varghese N."/>
        </authorList>
    </citation>
    <scope>NUCLEOTIDE SEQUENCE [LARGE SCALE GENOMIC DNA]</scope>
    <source>
        <strain evidence="2">DSM 45555</strain>
    </source>
</reference>
<protein>
    <recommendedName>
        <fullName evidence="3">DUF4287 domain-containing protein</fullName>
    </recommendedName>
</protein>
<dbReference type="EMBL" id="FMCV01000025">
    <property type="protein sequence ID" value="SCF41030.1"/>
    <property type="molecule type" value="Genomic_DNA"/>
</dbReference>
<evidence type="ECO:0000313" key="2">
    <source>
        <dbReference type="Proteomes" id="UP000198551"/>
    </source>
</evidence>
<dbReference type="AlphaFoldDB" id="A0A1C5A739"/>
<dbReference type="Pfam" id="PF14117">
    <property type="entry name" value="DUF4287"/>
    <property type="match status" value="1"/>
</dbReference>
<evidence type="ECO:0008006" key="3">
    <source>
        <dbReference type="Google" id="ProtNLM"/>
    </source>
</evidence>
<organism evidence="1 2">
    <name type="scientific">Micromonospora marina</name>
    <dbReference type="NCBI Taxonomy" id="307120"/>
    <lineage>
        <taxon>Bacteria</taxon>
        <taxon>Bacillati</taxon>
        <taxon>Actinomycetota</taxon>
        <taxon>Actinomycetes</taxon>
        <taxon>Micromonosporales</taxon>
        <taxon>Micromonosporaceae</taxon>
        <taxon>Micromonospora</taxon>
    </lineage>
</organism>
<evidence type="ECO:0000313" key="1">
    <source>
        <dbReference type="EMBL" id="SCF41030.1"/>
    </source>
</evidence>
<sequence length="97" mass="10477">MSFQAYLDAIEDKTGKTPRVLVDEARERGYDAADVKAGVIVGWLKDEYGLGRGHAMALVHVIRNGPKISAKHVGSTGSHRDDSDTLWLDGRAARASA</sequence>